<gene>
    <name evidence="1" type="ORF">U2F25_34415</name>
</gene>
<proteinExistence type="predicted"/>
<protein>
    <submittedName>
        <fullName evidence="1">Uncharacterized protein</fullName>
    </submittedName>
</protein>
<keyword evidence="2" id="KW-1185">Reference proteome</keyword>
<name>A0ABU5JPA8_9ACTN</name>
<reference evidence="1 2" key="1">
    <citation type="submission" date="2023-12" db="EMBL/GenBank/DDBJ databases">
        <title>Micromonospora sp. nov., isolated from Atacama Desert.</title>
        <authorList>
            <person name="Carro L."/>
            <person name="Golinska P."/>
            <person name="Klenk H.-P."/>
            <person name="Goodfellow M."/>
        </authorList>
    </citation>
    <scope>NUCLEOTIDE SEQUENCE [LARGE SCALE GENOMIC DNA]</scope>
    <source>
        <strain evidence="1 2">4G53</strain>
    </source>
</reference>
<dbReference type="RefSeq" id="WP_322443948.1">
    <property type="nucleotide sequence ID" value="NZ_JAXOTQ010000077.1"/>
</dbReference>
<comment type="caution">
    <text evidence="1">The sequence shown here is derived from an EMBL/GenBank/DDBJ whole genome shotgun (WGS) entry which is preliminary data.</text>
</comment>
<evidence type="ECO:0000313" key="2">
    <source>
        <dbReference type="Proteomes" id="UP001290101"/>
    </source>
</evidence>
<dbReference type="Proteomes" id="UP001290101">
    <property type="component" value="Unassembled WGS sequence"/>
</dbReference>
<evidence type="ECO:0000313" key="1">
    <source>
        <dbReference type="EMBL" id="MDZ5494483.1"/>
    </source>
</evidence>
<organism evidence="1 2">
    <name type="scientific">Micromonospora sicca</name>
    <dbReference type="NCBI Taxonomy" id="2202420"/>
    <lineage>
        <taxon>Bacteria</taxon>
        <taxon>Bacillati</taxon>
        <taxon>Actinomycetota</taxon>
        <taxon>Actinomycetes</taxon>
        <taxon>Micromonosporales</taxon>
        <taxon>Micromonosporaceae</taxon>
        <taxon>Micromonospora</taxon>
    </lineage>
</organism>
<sequence length="98" mass="10496">MTEYSRGPFAQQYLTAFLAAHLDGPAAPASVLEAFSRVAHQPWQDGTPYVLAPAMTAVIAAAAQALDVIGGGRGCEVCLSLPTGRQRAWLEFGRHRTR</sequence>
<dbReference type="EMBL" id="JAXOTQ010000077">
    <property type="protein sequence ID" value="MDZ5494483.1"/>
    <property type="molecule type" value="Genomic_DNA"/>
</dbReference>
<accession>A0ABU5JPA8</accession>